<keyword evidence="7" id="KW-1185">Reference proteome</keyword>
<organism evidence="6 7">
    <name type="scientific">Melanomma pulvis-pyrius CBS 109.77</name>
    <dbReference type="NCBI Taxonomy" id="1314802"/>
    <lineage>
        <taxon>Eukaryota</taxon>
        <taxon>Fungi</taxon>
        <taxon>Dikarya</taxon>
        <taxon>Ascomycota</taxon>
        <taxon>Pezizomycotina</taxon>
        <taxon>Dothideomycetes</taxon>
        <taxon>Pleosporomycetidae</taxon>
        <taxon>Pleosporales</taxon>
        <taxon>Melanommataceae</taxon>
        <taxon>Melanomma</taxon>
    </lineage>
</organism>
<gene>
    <name evidence="6" type="ORF">K505DRAFT_273643</name>
</gene>
<dbReference type="PROSITE" id="PS50166">
    <property type="entry name" value="IMPORTIN_B_NT"/>
    <property type="match status" value="1"/>
</dbReference>
<dbReference type="SUPFAM" id="SSF48371">
    <property type="entry name" value="ARM repeat"/>
    <property type="match status" value="1"/>
</dbReference>
<comment type="subcellular location">
    <subcellularLocation>
        <location evidence="1">Nucleus</location>
    </subcellularLocation>
</comment>
<evidence type="ECO:0000256" key="2">
    <source>
        <dbReference type="ARBA" id="ARBA00007991"/>
    </source>
</evidence>
<feature type="domain" description="Importin N-terminal" evidence="5">
    <location>
        <begin position="40"/>
        <end position="112"/>
    </location>
</feature>
<dbReference type="Gene3D" id="1.25.10.10">
    <property type="entry name" value="Leucine-rich Repeat Variant"/>
    <property type="match status" value="1"/>
</dbReference>
<dbReference type="PANTHER" id="PTHR10997:SF7">
    <property type="entry name" value="IMPORTIN-11"/>
    <property type="match status" value="1"/>
</dbReference>
<dbReference type="FunFam" id="1.25.10.10:FF:000362">
    <property type="entry name" value="Importin 11, putative"/>
    <property type="match status" value="1"/>
</dbReference>
<dbReference type="SMART" id="SM00913">
    <property type="entry name" value="IBN_N"/>
    <property type="match status" value="1"/>
</dbReference>
<keyword evidence="4" id="KW-0539">Nucleus</keyword>
<dbReference type="AlphaFoldDB" id="A0A6A6XHW6"/>
<proteinExistence type="inferred from homology"/>
<dbReference type="OrthoDB" id="361693at2759"/>
<dbReference type="Proteomes" id="UP000799757">
    <property type="component" value="Unassembled WGS sequence"/>
</dbReference>
<dbReference type="GO" id="GO:0031267">
    <property type="term" value="F:small GTPase binding"/>
    <property type="evidence" value="ECO:0007669"/>
    <property type="project" value="InterPro"/>
</dbReference>
<dbReference type="GO" id="GO:0005635">
    <property type="term" value="C:nuclear envelope"/>
    <property type="evidence" value="ECO:0007669"/>
    <property type="project" value="TreeGrafter"/>
</dbReference>
<reference evidence="6" key="1">
    <citation type="journal article" date="2020" name="Stud. Mycol.">
        <title>101 Dothideomycetes genomes: a test case for predicting lifestyles and emergence of pathogens.</title>
        <authorList>
            <person name="Haridas S."/>
            <person name="Albert R."/>
            <person name="Binder M."/>
            <person name="Bloem J."/>
            <person name="Labutti K."/>
            <person name="Salamov A."/>
            <person name="Andreopoulos B."/>
            <person name="Baker S."/>
            <person name="Barry K."/>
            <person name="Bills G."/>
            <person name="Bluhm B."/>
            <person name="Cannon C."/>
            <person name="Castanera R."/>
            <person name="Culley D."/>
            <person name="Daum C."/>
            <person name="Ezra D."/>
            <person name="Gonzalez J."/>
            <person name="Henrissat B."/>
            <person name="Kuo A."/>
            <person name="Liang C."/>
            <person name="Lipzen A."/>
            <person name="Lutzoni F."/>
            <person name="Magnuson J."/>
            <person name="Mondo S."/>
            <person name="Nolan M."/>
            <person name="Ohm R."/>
            <person name="Pangilinan J."/>
            <person name="Park H.-J."/>
            <person name="Ramirez L."/>
            <person name="Alfaro M."/>
            <person name="Sun H."/>
            <person name="Tritt A."/>
            <person name="Yoshinaga Y."/>
            <person name="Zwiers L.-H."/>
            <person name="Turgeon B."/>
            <person name="Goodwin S."/>
            <person name="Spatafora J."/>
            <person name="Crous P."/>
            <person name="Grigoriev I."/>
        </authorList>
    </citation>
    <scope>NUCLEOTIDE SEQUENCE</scope>
    <source>
        <strain evidence="6">CBS 109.77</strain>
    </source>
</reference>
<evidence type="ECO:0000259" key="5">
    <source>
        <dbReference type="PROSITE" id="PS50166"/>
    </source>
</evidence>
<evidence type="ECO:0000256" key="1">
    <source>
        <dbReference type="ARBA" id="ARBA00004123"/>
    </source>
</evidence>
<dbReference type="GO" id="GO:0006606">
    <property type="term" value="P:protein import into nucleus"/>
    <property type="evidence" value="ECO:0007669"/>
    <property type="project" value="TreeGrafter"/>
</dbReference>
<keyword evidence="3" id="KW-0813">Transport</keyword>
<dbReference type="Pfam" id="PF03810">
    <property type="entry name" value="IBN_N"/>
    <property type="match status" value="1"/>
</dbReference>
<dbReference type="InterPro" id="IPR058669">
    <property type="entry name" value="TPR_IPO7/11-like"/>
</dbReference>
<protein>
    <submittedName>
        <fullName evidence="6">ARM repeat-containing protein</fullName>
    </submittedName>
</protein>
<accession>A0A6A6XHW6</accession>
<evidence type="ECO:0000313" key="6">
    <source>
        <dbReference type="EMBL" id="KAF2795227.1"/>
    </source>
</evidence>
<name>A0A6A6XHW6_9PLEO</name>
<dbReference type="EMBL" id="MU001865">
    <property type="protein sequence ID" value="KAF2795227.1"/>
    <property type="molecule type" value="Genomic_DNA"/>
</dbReference>
<dbReference type="PANTHER" id="PTHR10997">
    <property type="entry name" value="IMPORTIN-7, 8, 11"/>
    <property type="match status" value="1"/>
</dbReference>
<dbReference type="GO" id="GO:0005829">
    <property type="term" value="C:cytosol"/>
    <property type="evidence" value="ECO:0007669"/>
    <property type="project" value="TreeGrafter"/>
</dbReference>
<dbReference type="InterPro" id="IPR016024">
    <property type="entry name" value="ARM-type_fold"/>
</dbReference>
<evidence type="ECO:0000313" key="7">
    <source>
        <dbReference type="Proteomes" id="UP000799757"/>
    </source>
</evidence>
<comment type="similarity">
    <text evidence="2">Belongs to the importin beta family.</text>
</comment>
<evidence type="ECO:0000256" key="4">
    <source>
        <dbReference type="ARBA" id="ARBA00023242"/>
    </source>
</evidence>
<dbReference type="InterPro" id="IPR001494">
    <property type="entry name" value="Importin-beta_N"/>
</dbReference>
<evidence type="ECO:0000256" key="3">
    <source>
        <dbReference type="ARBA" id="ARBA00022448"/>
    </source>
</evidence>
<dbReference type="InterPro" id="IPR011989">
    <property type="entry name" value="ARM-like"/>
</dbReference>
<dbReference type="Pfam" id="PF25758">
    <property type="entry name" value="TPR_IPO11"/>
    <property type="match status" value="1"/>
</dbReference>
<sequence>MQVDFGAIEVAGEANPLTEGILYHVLRSAASSDPTQIQTGTKQLQQWETAKGFYPLLQSVFLDKALPLEVRYLAIIKLKNGIDKYWRKTTTNGVDKDDKAIIRARLLESGVNEADQRLALQNALVIAKTARLAFPKDWPDLFKQLIHILRSSTSPTAYRLHLPRTLLIILHIVKDLSTASVIGTRQRFQKEAPELLNVLGQIYLTKVQSWQNFFDNGGDDEGGALEDIENSLLTIKIIRRLIIAGYDFPGRDKDVQEFWILSQDHFEKCIHYVVQEGSPLAAGPRTMIENHLVQLSKFHLTMAQAHAVDFTLLTNSLDLVRTYWSLIASLGETWGSKSLDGARIGTDGDAEDGDSPILERLGLKGLLLIRACVKMVFYPTQILRYRQPQEKEEKARAIQLVKEDLLTENLVREMISALVTRFFVFRPSDLRMWEEEPDEWEKMEEGGDDWEFSIRPCAEKLFLDLAKNFKELIIQPLLQVFYTVATPDNEDILFKDSVYTAVGLAADILFDKMDFDAFITNTLVPEAQKQKPGYNIIRRRIAIIIAQWISIKIGKDKKPVVYQIYQHLLDKNDPLNDQVVRVTAARRFKDVADEWEFNADNFLPYAPGILDRMMALVQEVELPETKMVLLNTISSIVERMEHNITPYANSIISLLPPLWEQSGEEHLMKQAILTILARLTNAMKAESRTFHVSFLPIIQSAIEPNSETQVYLLEDALDLWASIVAQTPSAPEPTPTELLSLLQYLLPLYSVDNEVLRKGLEITEAYLLLAPAAVLADSFRPNLLSALADLLGSLKIEANGTVTHLVQCVVRGADGFGGEEAVKIVVGDLISSGFFAKVMEGLHGAWTHHQSHGPYRELPSRAVDGVVETDYFTVLARIGLASPAVLLEGLTSIGGADLEKTLDWLLEEWFSHIENIGDGPNKKLMTLVLTRLLETNTGWILGRLQNLIVIWTDVLGELLDGCDDRSADCLYWPEDSGPYNPVDPEAPEDVRKRQLIYSDPVHRLNLVAFVREHLQNAIQASGGEQQFQDEWLSRVDKDVLKGFAELGIM</sequence>